<feature type="transmembrane region" description="Helical" evidence="1">
    <location>
        <begin position="113"/>
        <end position="135"/>
    </location>
</feature>
<evidence type="ECO:0000313" key="2">
    <source>
        <dbReference type="EMBL" id="ATD66340.1"/>
    </source>
</evidence>
<feature type="transmembrane region" description="Helical" evidence="1">
    <location>
        <begin position="219"/>
        <end position="247"/>
    </location>
</feature>
<evidence type="ECO:0000313" key="3">
    <source>
        <dbReference type="Proteomes" id="UP000218968"/>
    </source>
</evidence>
<feature type="transmembrane region" description="Helical" evidence="1">
    <location>
        <begin position="28"/>
        <end position="50"/>
    </location>
</feature>
<protein>
    <submittedName>
        <fullName evidence="2">Uncharacterized protein</fullName>
    </submittedName>
</protein>
<gene>
    <name evidence="2" type="ORF">CNR27_01825</name>
</gene>
<dbReference type="Proteomes" id="UP000218968">
    <property type="component" value="Chromosome"/>
</dbReference>
<feature type="transmembrane region" description="Helical" evidence="1">
    <location>
        <begin position="62"/>
        <end position="84"/>
    </location>
</feature>
<proteinExistence type="predicted"/>
<dbReference type="OrthoDB" id="5946179at2"/>
<accession>A0A290XB41</accession>
<sequence length="316" mass="32874">MTTRTVGAGHGWKWIVQGVNVGRANPRAVYGATAVVALLALAPNVLQAVLQIAFRLEPETQIMVIGATSLVSIILYPLLIGGVLRVIDAVEHGRPAAPGDVFSTFTGGQAGRFIGFGVLMGALYIVTFYALVSAFGEGVLDWYMDVLSISQEMSTESAPASPPEMPMPPAGIGPLMALGIFFGVYYATVYAVGLGQVALGGRPVMQAFTDGLGGALRNVLPVIVAAAIAMAGGFALMLAFAMVVTIITVVSSLVHPALAALLVLPLYLVLLLVLYIVMFGAMYAIWRDVCGPQDAVDRTAPGNDGGAGHDGSRIEL</sequence>
<feature type="transmembrane region" description="Helical" evidence="1">
    <location>
        <begin position="175"/>
        <end position="199"/>
    </location>
</feature>
<organism evidence="2 3">
    <name type="scientific">Luteimonas chenhongjianii</name>
    <dbReference type="NCBI Taxonomy" id="2006110"/>
    <lineage>
        <taxon>Bacteria</taxon>
        <taxon>Pseudomonadati</taxon>
        <taxon>Pseudomonadota</taxon>
        <taxon>Gammaproteobacteria</taxon>
        <taxon>Lysobacterales</taxon>
        <taxon>Lysobacteraceae</taxon>
        <taxon>Luteimonas</taxon>
    </lineage>
</organism>
<keyword evidence="3" id="KW-1185">Reference proteome</keyword>
<dbReference type="AlphaFoldDB" id="A0A290XB41"/>
<dbReference type="RefSeq" id="WP_096296670.1">
    <property type="nucleotide sequence ID" value="NZ_CP023406.1"/>
</dbReference>
<dbReference type="EMBL" id="CP023406">
    <property type="protein sequence ID" value="ATD66340.1"/>
    <property type="molecule type" value="Genomic_DNA"/>
</dbReference>
<keyword evidence="1" id="KW-1133">Transmembrane helix</keyword>
<dbReference type="KEGG" id="lum:CNR27_01825"/>
<name>A0A290XB41_9GAMM</name>
<feature type="transmembrane region" description="Helical" evidence="1">
    <location>
        <begin position="253"/>
        <end position="277"/>
    </location>
</feature>
<reference evidence="3" key="1">
    <citation type="submission" date="2017-09" db="EMBL/GenBank/DDBJ databases">
        <title>Luteimonas liuhanmingii sp.nov., isolated from the intestinal contents of Tibetan Plateau Pika in Yushu, Qinghai Province, China.</title>
        <authorList>
            <person name="Gui Z."/>
        </authorList>
    </citation>
    <scope>NUCLEOTIDE SEQUENCE [LARGE SCALE GENOMIC DNA]</scope>
    <source>
        <strain evidence="3">100111</strain>
    </source>
</reference>
<keyword evidence="1" id="KW-0812">Transmembrane</keyword>
<keyword evidence="1" id="KW-0472">Membrane</keyword>
<evidence type="ECO:0000256" key="1">
    <source>
        <dbReference type="SAM" id="Phobius"/>
    </source>
</evidence>